<evidence type="ECO:0000313" key="1">
    <source>
        <dbReference type="EMBL" id="KAI8012782.1"/>
    </source>
</evidence>
<comment type="caution">
    <text evidence="1">The sequence shown here is derived from an EMBL/GenBank/DDBJ whole genome shotgun (WGS) entry which is preliminary data.</text>
</comment>
<evidence type="ECO:0000313" key="2">
    <source>
        <dbReference type="Proteomes" id="UP001060215"/>
    </source>
</evidence>
<protein>
    <submittedName>
        <fullName evidence="1">Uncharacterized protein</fullName>
    </submittedName>
</protein>
<dbReference type="EMBL" id="CM045762">
    <property type="protein sequence ID" value="KAI8012782.1"/>
    <property type="molecule type" value="Genomic_DNA"/>
</dbReference>
<name>A0ACC0HGN9_9ERIC</name>
<organism evidence="1 2">
    <name type="scientific">Camellia lanceoleosa</name>
    <dbReference type="NCBI Taxonomy" id="1840588"/>
    <lineage>
        <taxon>Eukaryota</taxon>
        <taxon>Viridiplantae</taxon>
        <taxon>Streptophyta</taxon>
        <taxon>Embryophyta</taxon>
        <taxon>Tracheophyta</taxon>
        <taxon>Spermatophyta</taxon>
        <taxon>Magnoliopsida</taxon>
        <taxon>eudicotyledons</taxon>
        <taxon>Gunneridae</taxon>
        <taxon>Pentapetalae</taxon>
        <taxon>asterids</taxon>
        <taxon>Ericales</taxon>
        <taxon>Theaceae</taxon>
        <taxon>Camellia</taxon>
    </lineage>
</organism>
<gene>
    <name evidence="1" type="ORF">LOK49_LG06G00649</name>
</gene>
<sequence length="713" mass="82492">MLLFPCYELNSKDFPIPSIVKDEWDKWNILGTVLVSLLLQTLLIFIAPLRKRTEKRIITLFIWAAYLLANWVAAFAVGLIFSAQGNDNCKELVNKDIAVFWAPFLLLHLGGPDNVTAFALEDNELWLRHLLSLLFQLVTVAYVFLQSVHNEFWIPTLLMFVAGTIKYAERTCALYLACLGNFRASMLPKPDAGIDYPRLMEEYSLYKEAHIPVKIVIGKEVEKRYRALDAQSSINKIGEIEVVNAAYKFFKIFKGLIVDLASSLDDRQESRAFMLERCPQDALRVMELELNFLYDVLYTKMPVVHCKRGFFFRLVCSVLIVISFQRFASHHKQHLHHLDIAVTYTLLIGALGLDLVAFVMFIFSDWTIALLKNSKMMSIVYSIRKKLSLVERQRWSNSVSRHSFIKYCVEEQHLNWFDKPGLIFGLNGLLVEMRYIKRTKLTKCKLMEFIFNELKYKALKAEDPKVAKKMCSARGGWVLSQSFITFNYPISSTVSEEIEYDESLLLWHIATELCYFKDDDGIADQKTNRKFCKILSDYMLYLIVMQPTIMSALAGTSLFRFRDTCEEAKKFFAEKELTLKSLSIYENFKFFDGQSKKSMKDQKKKACKELLDVDTVVRPAKMKGEVSRSLLFDACMLAKDLRELGRNRMWEIMSKVWVELLCYAASHCKPNAYAQHLSKGGELITFVWLLMAHFGLREEFRKDIPNSKLIVAK</sequence>
<proteinExistence type="predicted"/>
<dbReference type="Proteomes" id="UP001060215">
    <property type="component" value="Chromosome 5"/>
</dbReference>
<keyword evidence="2" id="KW-1185">Reference proteome</keyword>
<accession>A0ACC0HGN9</accession>
<reference evidence="1 2" key="1">
    <citation type="journal article" date="2022" name="Plant J.">
        <title>Chromosome-level genome of Camellia lanceoleosa provides a valuable resource for understanding genome evolution and self-incompatibility.</title>
        <authorList>
            <person name="Gong W."/>
            <person name="Xiao S."/>
            <person name="Wang L."/>
            <person name="Liao Z."/>
            <person name="Chang Y."/>
            <person name="Mo W."/>
            <person name="Hu G."/>
            <person name="Li W."/>
            <person name="Zhao G."/>
            <person name="Zhu H."/>
            <person name="Hu X."/>
            <person name="Ji K."/>
            <person name="Xiang X."/>
            <person name="Song Q."/>
            <person name="Yuan D."/>
            <person name="Jin S."/>
            <person name="Zhang L."/>
        </authorList>
    </citation>
    <scope>NUCLEOTIDE SEQUENCE [LARGE SCALE GENOMIC DNA]</scope>
    <source>
        <strain evidence="1">SQ_2022a</strain>
    </source>
</reference>